<protein>
    <submittedName>
        <fullName evidence="1">Negative regulator of beta-lactamase expression</fullName>
    </submittedName>
</protein>
<dbReference type="EMBL" id="CADCVE010000100">
    <property type="protein sequence ID" value="CAA9464901.1"/>
    <property type="molecule type" value="Genomic_DNA"/>
</dbReference>
<dbReference type="InterPro" id="IPR023346">
    <property type="entry name" value="Lysozyme-like_dom_sf"/>
</dbReference>
<proteinExistence type="predicted"/>
<name>A0A6J4R5N1_9ACTN</name>
<evidence type="ECO:0000313" key="1">
    <source>
        <dbReference type="EMBL" id="CAA9464901.1"/>
    </source>
</evidence>
<dbReference type="SUPFAM" id="SSF53955">
    <property type="entry name" value="Lysozyme-like"/>
    <property type="match status" value="1"/>
</dbReference>
<accession>A0A6J4R5N1</accession>
<gene>
    <name evidence="1" type="ORF">AVDCRST_MAG28-3942</name>
</gene>
<dbReference type="AlphaFoldDB" id="A0A6J4R5N1"/>
<reference evidence="1" key="1">
    <citation type="submission" date="2020-02" db="EMBL/GenBank/DDBJ databases">
        <authorList>
            <person name="Meier V. D."/>
        </authorList>
    </citation>
    <scope>NUCLEOTIDE SEQUENCE</scope>
    <source>
        <strain evidence="1">AVDCRST_MAG28</strain>
    </source>
</reference>
<dbReference type="Gene3D" id="1.10.530.10">
    <property type="match status" value="1"/>
</dbReference>
<organism evidence="1">
    <name type="scientific">uncultured Rubrobacteraceae bacterium</name>
    <dbReference type="NCBI Taxonomy" id="349277"/>
    <lineage>
        <taxon>Bacteria</taxon>
        <taxon>Bacillati</taxon>
        <taxon>Actinomycetota</taxon>
        <taxon>Rubrobacteria</taxon>
        <taxon>Rubrobacterales</taxon>
        <taxon>Rubrobacteraceae</taxon>
        <taxon>environmental samples</taxon>
    </lineage>
</organism>
<sequence>MEEFEGAAKEYQVPVELLLAIGYVNTRWEMPPPEVNRYEPGDLHGWGSYGIMHLVQNPSSNTLGEASKLTGITEEKLKTDRRSNILGGAALLAKSQGQRPPRLGDYLGAVAGNGGNGKSYKVVAGIGGGKLYAEQVLAALKKGAQEKTRDGEQVALAAQSLGARVTEQGEVL</sequence>